<feature type="region of interest" description="Disordered" evidence="1">
    <location>
        <begin position="33"/>
        <end position="56"/>
    </location>
</feature>
<proteinExistence type="predicted"/>
<reference evidence="3 4" key="1">
    <citation type="submission" date="2018-08" db="EMBL/GenBank/DDBJ databases">
        <title>Draft genome of the lignicolous fungus Coniochaeta pulveracea.</title>
        <authorList>
            <person name="Borstlap C.J."/>
            <person name="De Witt R.N."/>
            <person name="Botha A."/>
            <person name="Volschenk H."/>
        </authorList>
    </citation>
    <scope>NUCLEOTIDE SEQUENCE [LARGE SCALE GENOMIC DNA]</scope>
    <source>
        <strain evidence="3 4">CAB683</strain>
    </source>
</reference>
<gene>
    <name evidence="3" type="ORF">DL546_002944</name>
</gene>
<evidence type="ECO:0000256" key="1">
    <source>
        <dbReference type="SAM" id="MobiDB-lite"/>
    </source>
</evidence>
<evidence type="ECO:0000313" key="4">
    <source>
        <dbReference type="Proteomes" id="UP000275385"/>
    </source>
</evidence>
<protein>
    <recommendedName>
        <fullName evidence="5">Ecp2 effector protein domain-containing protein</fullName>
    </recommendedName>
</protein>
<feature type="chain" id="PRO_5019281635" description="Ecp2 effector protein domain-containing protein" evidence="2">
    <location>
        <begin position="24"/>
        <end position="284"/>
    </location>
</feature>
<dbReference type="Proteomes" id="UP000275385">
    <property type="component" value="Unassembled WGS sequence"/>
</dbReference>
<sequence>MKLSLFLHRAAVALLASAFHVFAKPVPADLVPARQDHSNPWPPSPWPDKPVPPQPQEWPPPAVYLKRPHLYDTYFFSKGDYEDPGPLHGPLRARSFTPGMGDLVTSGGATSLGDNLIKQVEPRHFCRDSSRSTYKPAVPVVGKPSANIEDCAVLAERLRRRALYYLDYTEFPHPKHKILVRYRSCSIGVQLVSYKDTNQRASAEYMALPFVKAVVMTNQDVAEALFETLVNPATDGKIAPMKGMFVCPDWVTIVNFWKDDKQIPFWVNVQWDVYGDQWDDTSRA</sequence>
<evidence type="ECO:0000313" key="3">
    <source>
        <dbReference type="EMBL" id="RKU40769.1"/>
    </source>
</evidence>
<name>A0A420XZ07_9PEZI</name>
<accession>A0A420XZ07</accession>
<feature type="compositionally biased region" description="Pro residues" evidence="1">
    <location>
        <begin position="40"/>
        <end position="56"/>
    </location>
</feature>
<organism evidence="3 4">
    <name type="scientific">Coniochaeta pulveracea</name>
    <dbReference type="NCBI Taxonomy" id="177199"/>
    <lineage>
        <taxon>Eukaryota</taxon>
        <taxon>Fungi</taxon>
        <taxon>Dikarya</taxon>
        <taxon>Ascomycota</taxon>
        <taxon>Pezizomycotina</taxon>
        <taxon>Sordariomycetes</taxon>
        <taxon>Sordariomycetidae</taxon>
        <taxon>Coniochaetales</taxon>
        <taxon>Coniochaetaceae</taxon>
        <taxon>Coniochaeta</taxon>
    </lineage>
</organism>
<dbReference type="AlphaFoldDB" id="A0A420XZ07"/>
<keyword evidence="4" id="KW-1185">Reference proteome</keyword>
<dbReference type="EMBL" id="QVQW01000092">
    <property type="protein sequence ID" value="RKU40769.1"/>
    <property type="molecule type" value="Genomic_DNA"/>
</dbReference>
<evidence type="ECO:0000256" key="2">
    <source>
        <dbReference type="SAM" id="SignalP"/>
    </source>
</evidence>
<feature type="signal peptide" evidence="2">
    <location>
        <begin position="1"/>
        <end position="23"/>
    </location>
</feature>
<evidence type="ECO:0008006" key="5">
    <source>
        <dbReference type="Google" id="ProtNLM"/>
    </source>
</evidence>
<comment type="caution">
    <text evidence="3">The sequence shown here is derived from an EMBL/GenBank/DDBJ whole genome shotgun (WGS) entry which is preliminary data.</text>
</comment>
<keyword evidence="2" id="KW-0732">Signal</keyword>